<protein>
    <recommendedName>
        <fullName evidence="3">Lipoprotein</fullName>
    </recommendedName>
</protein>
<dbReference type="Proteomes" id="UP000315369">
    <property type="component" value="Unassembled WGS sequence"/>
</dbReference>
<evidence type="ECO:0008006" key="3">
    <source>
        <dbReference type="Google" id="ProtNLM"/>
    </source>
</evidence>
<dbReference type="RefSeq" id="WP_141643715.1">
    <property type="nucleotide sequence ID" value="NZ_VIFM01000064.1"/>
</dbReference>
<organism evidence="1 2">
    <name type="scientific">Myxococcus llanfairpwllgwyngyllgogerychwyrndrobwllllantysiliogogogochensis</name>
    <dbReference type="NCBI Taxonomy" id="2590453"/>
    <lineage>
        <taxon>Bacteria</taxon>
        <taxon>Pseudomonadati</taxon>
        <taxon>Myxococcota</taxon>
        <taxon>Myxococcia</taxon>
        <taxon>Myxococcales</taxon>
        <taxon>Cystobacterineae</taxon>
        <taxon>Myxococcaceae</taxon>
        <taxon>Myxococcus</taxon>
    </lineage>
</organism>
<accession>A0A540X008</accession>
<gene>
    <name evidence="1" type="ORF">FJV41_17895</name>
</gene>
<evidence type="ECO:0000313" key="1">
    <source>
        <dbReference type="EMBL" id="TQF14595.1"/>
    </source>
</evidence>
<name>A0A540X008_9BACT</name>
<dbReference type="PROSITE" id="PS51257">
    <property type="entry name" value="PROKAR_LIPOPROTEIN"/>
    <property type="match status" value="1"/>
</dbReference>
<evidence type="ECO:0000313" key="2">
    <source>
        <dbReference type="Proteomes" id="UP000315369"/>
    </source>
</evidence>
<dbReference type="AlphaFoldDB" id="A0A540X008"/>
<proteinExistence type="predicted"/>
<reference evidence="1 2" key="1">
    <citation type="submission" date="2019-06" db="EMBL/GenBank/DDBJ databases">
        <authorList>
            <person name="Livingstone P."/>
            <person name="Whitworth D."/>
        </authorList>
    </citation>
    <scope>NUCLEOTIDE SEQUENCE [LARGE SCALE GENOMIC DNA]</scope>
    <source>
        <strain evidence="1 2">AM401</strain>
    </source>
</reference>
<dbReference type="OrthoDB" id="6021374at2"/>
<sequence length="174" mass="19396">MNRLCLTALLTLFVGACTSGGRDKLNAEEYMDASVSMWNTMTSTSEPWLNGKRAEGFSKDIQGRKNLGRYKTELGKLHQLVSSHLAATQKYPIPEDATELHARLIAYLNSHIAFFATMQQIAALPDGFTDAQIEPLGAELDRRALEISTLMDELDQAQKDYAKKHGIRLNEVSH</sequence>
<dbReference type="EMBL" id="VIFM01000064">
    <property type="protein sequence ID" value="TQF14595.1"/>
    <property type="molecule type" value="Genomic_DNA"/>
</dbReference>
<keyword evidence="2" id="KW-1185">Reference proteome</keyword>
<comment type="caution">
    <text evidence="1">The sequence shown here is derived from an EMBL/GenBank/DDBJ whole genome shotgun (WGS) entry which is preliminary data.</text>
</comment>